<gene>
    <name evidence="1" type="ORF">ASZ90_004478</name>
</gene>
<proteinExistence type="predicted"/>
<dbReference type="AlphaFoldDB" id="A0A0W8FY05"/>
<evidence type="ECO:0000313" key="1">
    <source>
        <dbReference type="EMBL" id="KUG25697.1"/>
    </source>
</evidence>
<protein>
    <submittedName>
        <fullName evidence="1">Uncharacterized protein</fullName>
    </submittedName>
</protein>
<sequence>MLNSVKFDRRMRGENGFTNIGIGIVEIISEREGFANL</sequence>
<dbReference type="EMBL" id="LNQE01000623">
    <property type="protein sequence ID" value="KUG25697.1"/>
    <property type="molecule type" value="Genomic_DNA"/>
</dbReference>
<reference evidence="1" key="1">
    <citation type="journal article" date="2015" name="Proc. Natl. Acad. Sci. U.S.A.">
        <title>Networks of energetic and metabolic interactions define dynamics in microbial communities.</title>
        <authorList>
            <person name="Embree M."/>
            <person name="Liu J.K."/>
            <person name="Al-Bassam M.M."/>
            <person name="Zengler K."/>
        </authorList>
    </citation>
    <scope>NUCLEOTIDE SEQUENCE</scope>
</reference>
<accession>A0A0W8FY05</accession>
<organism evidence="1">
    <name type="scientific">hydrocarbon metagenome</name>
    <dbReference type="NCBI Taxonomy" id="938273"/>
    <lineage>
        <taxon>unclassified sequences</taxon>
        <taxon>metagenomes</taxon>
        <taxon>ecological metagenomes</taxon>
    </lineage>
</organism>
<comment type="caution">
    <text evidence="1">The sequence shown here is derived from an EMBL/GenBank/DDBJ whole genome shotgun (WGS) entry which is preliminary data.</text>
</comment>
<name>A0A0W8FY05_9ZZZZ</name>